<name>A0A2G9C3C3_9BURK</name>
<comment type="caution">
    <text evidence="1">The sequence shown here is derived from an EMBL/GenBank/DDBJ whole genome shotgun (WGS) entry which is preliminary data.</text>
</comment>
<dbReference type="GO" id="GO:0030254">
    <property type="term" value="P:protein secretion by the type III secretion system"/>
    <property type="evidence" value="ECO:0007669"/>
    <property type="project" value="InterPro"/>
</dbReference>
<dbReference type="OrthoDB" id="5997282at2"/>
<dbReference type="SUPFAM" id="SSF69635">
    <property type="entry name" value="Type III secretory system chaperone-like"/>
    <property type="match status" value="1"/>
</dbReference>
<sequence>MSQERYQSLVRDLCQLIELPDAEAVLRRGTIEVEGFEVHLANFSNDPGAMYLNFHYGIVTAGRTLRVFRLLLEANLSVYAQDQAQLGLHADTGGIVLIVRVPLSDAIDAPWLAETLTHYAEHGRYWRDNIANATEEMFAGICAGDYFWIRA</sequence>
<dbReference type="Gene3D" id="3.30.1460.10">
    <property type="match status" value="1"/>
</dbReference>
<dbReference type="Proteomes" id="UP000231501">
    <property type="component" value="Unassembled WGS sequence"/>
</dbReference>
<dbReference type="EMBL" id="PEOG01000093">
    <property type="protein sequence ID" value="PIM50865.1"/>
    <property type="molecule type" value="Genomic_DNA"/>
</dbReference>
<dbReference type="Pfam" id="PF05932">
    <property type="entry name" value="CesT"/>
    <property type="match status" value="1"/>
</dbReference>
<evidence type="ECO:0000313" key="1">
    <source>
        <dbReference type="EMBL" id="PIM50865.1"/>
    </source>
</evidence>
<protein>
    <submittedName>
        <fullName evidence="1">Molecular chaperone Tir</fullName>
    </submittedName>
</protein>
<keyword evidence="2" id="KW-1185">Reference proteome</keyword>
<organism evidence="1 2">
    <name type="scientific">Roseateles chitinivorans</name>
    <dbReference type="NCBI Taxonomy" id="2917965"/>
    <lineage>
        <taxon>Bacteria</taxon>
        <taxon>Pseudomonadati</taxon>
        <taxon>Pseudomonadota</taxon>
        <taxon>Betaproteobacteria</taxon>
        <taxon>Burkholderiales</taxon>
        <taxon>Sphaerotilaceae</taxon>
        <taxon>Roseateles</taxon>
    </lineage>
</organism>
<accession>A0A2G9C3C3</accession>
<proteinExistence type="predicted"/>
<dbReference type="CDD" id="cd17020">
    <property type="entry name" value="T3SC_IA_ShcM-like"/>
    <property type="match status" value="1"/>
</dbReference>
<evidence type="ECO:0000313" key="2">
    <source>
        <dbReference type="Proteomes" id="UP000231501"/>
    </source>
</evidence>
<reference evidence="1 2" key="1">
    <citation type="submission" date="2017-11" db="EMBL/GenBank/DDBJ databases">
        <title>Draft genome sequence of Mitsuaria sp. HWN-4.</title>
        <authorList>
            <person name="Gundlapally S.R."/>
        </authorList>
    </citation>
    <scope>NUCLEOTIDE SEQUENCE [LARGE SCALE GENOMIC DNA]</scope>
    <source>
        <strain evidence="1 2">HWN-4</strain>
    </source>
</reference>
<dbReference type="RefSeq" id="WP_099863922.1">
    <property type="nucleotide sequence ID" value="NZ_PEOG01000093.1"/>
</dbReference>
<dbReference type="InterPro" id="IPR010261">
    <property type="entry name" value="Tir_chaperone"/>
</dbReference>
<gene>
    <name evidence="1" type="ORF">CS062_22685</name>
</gene>
<dbReference type="AlphaFoldDB" id="A0A2G9C3C3"/>